<evidence type="ECO:0000259" key="2">
    <source>
        <dbReference type="Pfam" id="PF14295"/>
    </source>
</evidence>
<name>A0A371BDI6_9BRAD</name>
<dbReference type="RefSeq" id="WP_115517692.1">
    <property type="nucleotide sequence ID" value="NZ_QRGO01000001.1"/>
</dbReference>
<feature type="domain" description="Apple" evidence="2">
    <location>
        <begin position="28"/>
        <end position="78"/>
    </location>
</feature>
<reference evidence="4" key="1">
    <citation type="submission" date="2018-08" db="EMBL/GenBank/DDBJ databases">
        <authorList>
            <person name="Kim S.-J."/>
            <person name="Jung G.-Y."/>
        </authorList>
    </citation>
    <scope>NUCLEOTIDE SEQUENCE [LARGE SCALE GENOMIC DNA]</scope>
    <source>
        <strain evidence="4">GY_H</strain>
    </source>
</reference>
<dbReference type="OrthoDB" id="9178925at2"/>
<organism evidence="3 4">
    <name type="scientific">Undibacter mobilis</name>
    <dbReference type="NCBI Taxonomy" id="2292256"/>
    <lineage>
        <taxon>Bacteria</taxon>
        <taxon>Pseudomonadati</taxon>
        <taxon>Pseudomonadota</taxon>
        <taxon>Alphaproteobacteria</taxon>
        <taxon>Hyphomicrobiales</taxon>
        <taxon>Nitrobacteraceae</taxon>
        <taxon>Undibacter</taxon>
    </lineage>
</organism>
<comment type="caution">
    <text evidence="3">The sequence shown here is derived from an EMBL/GenBank/DDBJ whole genome shotgun (WGS) entry which is preliminary data.</text>
</comment>
<gene>
    <name evidence="3" type="ORF">DXH78_03095</name>
</gene>
<feature type="chain" id="PRO_5017026363" evidence="1">
    <location>
        <begin position="25"/>
        <end position="180"/>
    </location>
</feature>
<dbReference type="Proteomes" id="UP000263993">
    <property type="component" value="Unassembled WGS sequence"/>
</dbReference>
<accession>A0A371BDI6</accession>
<feature type="domain" description="Apple" evidence="2">
    <location>
        <begin position="111"/>
        <end position="162"/>
    </location>
</feature>
<evidence type="ECO:0000313" key="3">
    <source>
        <dbReference type="EMBL" id="RDV05666.1"/>
    </source>
</evidence>
<evidence type="ECO:0000256" key="1">
    <source>
        <dbReference type="SAM" id="SignalP"/>
    </source>
</evidence>
<keyword evidence="4" id="KW-1185">Reference proteome</keyword>
<evidence type="ECO:0000313" key="4">
    <source>
        <dbReference type="Proteomes" id="UP000263993"/>
    </source>
</evidence>
<dbReference type="Gene3D" id="3.50.4.10">
    <property type="entry name" value="Hepatocyte Growth Factor"/>
    <property type="match status" value="2"/>
</dbReference>
<dbReference type="InterPro" id="IPR003609">
    <property type="entry name" value="Pan_app"/>
</dbReference>
<dbReference type="Pfam" id="PF14295">
    <property type="entry name" value="PAN_4"/>
    <property type="match status" value="2"/>
</dbReference>
<sequence>MMWRAAVLFAALAVALLSSGAVQAQSGFDRRGGDYSKFEIRTGDPEVCAARCERDSRCLAWSFSYPRTANAMATCWLKNKVPPRNDDACCVSGVKGAGVVEPRLGTTEFSIDRLGGDYRDFELPADPVGAACGQACSADNKCRAWTYVRPGYIGASARCFLKDKITRPRQKPCCISGVVR</sequence>
<dbReference type="AlphaFoldDB" id="A0A371BDI6"/>
<keyword evidence="1" id="KW-0732">Signal</keyword>
<feature type="signal peptide" evidence="1">
    <location>
        <begin position="1"/>
        <end position="24"/>
    </location>
</feature>
<protein>
    <submittedName>
        <fullName evidence="3">Apple domain-containing protein</fullName>
    </submittedName>
</protein>
<dbReference type="EMBL" id="QRGO01000001">
    <property type="protein sequence ID" value="RDV05666.1"/>
    <property type="molecule type" value="Genomic_DNA"/>
</dbReference>
<proteinExistence type="predicted"/>